<evidence type="ECO:0000256" key="5">
    <source>
        <dbReference type="ARBA" id="ARBA00022771"/>
    </source>
</evidence>
<feature type="compositionally biased region" description="Low complexity" evidence="9">
    <location>
        <begin position="708"/>
        <end position="719"/>
    </location>
</feature>
<dbReference type="EMBL" id="NIVC01001762">
    <property type="protein sequence ID" value="PAA64313.1"/>
    <property type="molecule type" value="Genomic_DNA"/>
</dbReference>
<dbReference type="SUPFAM" id="SSF57850">
    <property type="entry name" value="RING/U-box"/>
    <property type="match status" value="1"/>
</dbReference>
<evidence type="ECO:0000256" key="6">
    <source>
        <dbReference type="ARBA" id="ARBA00022786"/>
    </source>
</evidence>
<dbReference type="PANTHER" id="PTHR10782:SF94">
    <property type="entry name" value="SUPPRESSOR OF VARIEGATION 2-10, ISOFORM I"/>
    <property type="match status" value="1"/>
</dbReference>
<organism evidence="12 13">
    <name type="scientific">Macrostomum lignano</name>
    <dbReference type="NCBI Taxonomy" id="282301"/>
    <lineage>
        <taxon>Eukaryota</taxon>
        <taxon>Metazoa</taxon>
        <taxon>Spiralia</taxon>
        <taxon>Lophotrochozoa</taxon>
        <taxon>Platyhelminthes</taxon>
        <taxon>Rhabditophora</taxon>
        <taxon>Macrostomorpha</taxon>
        <taxon>Macrostomida</taxon>
        <taxon>Macrostomidae</taxon>
        <taxon>Macrostomum</taxon>
    </lineage>
</organism>
<sequence>RQYFGIALLIYKMVQLQLNTRCNDIIENLLPTMAQHEVRELLVVLNLSHNGRKARLYRRLLACLDAQSVPISALLKCRSTKLREAARQVDLPRMLFSGVQLPFAEVLGSLIPLTLLIQSEPLSAMQCQLLEFTVKPEHAPLIKAGARLIMRFYKLLGQGESRVDEFPEQLSIRLNSNVLQSEQLAQMRGRVAGVPVDITDHSKTDLCESNKVTVTWCQPDGQRFCLETLLIRYRSVEAELARIPRGSCKSTLFGSLSSGDCQVAKQPASLTCPISMTRIVRPVRGVLCRHLQCFDAASYLSVNRSRLDWRCPCCKLPTQPRQLYVDTEFQEILAAASHDDGYVEFDGPSSWKLIKSESSRGGAGAAASQQTVASGGGVKLAASSNPAASNAVWTLADSESESSDMEIAHSDDELNDAPSRPPLPVIISPPVSMATASAVPAAPAAAAAAAASAAPIVIDLTEDDDTVPKEETPDNVSTAAANSVSAAAPEAAGAFKNGTATFVTRQEQWPTANAGQSKCQAYQPQPSAKKQECQLQQAASDSLPDDQNERQAYLHLLPPTREQTAAFQLPTPAEVIRRSGRVASADLTGAEEEPKMLILRQPPSNSLRQFQQQRQKQPSQFGFGPAAQAKPGSNSNTSPSPMPWDSRPNRSRSPSRHSSGSRHSRQRSPQRDLPLTNPRGSRPDHRRPQQQQKGRDLPFYSRSFLVNQQRRQQPAAALRTVSGSADHPRPQASSLKRHLSPPQIPNMQQPGSAGVHQPQWNGNDDSSDDESLEYWQ</sequence>
<dbReference type="GO" id="GO:0000785">
    <property type="term" value="C:chromatin"/>
    <property type="evidence" value="ECO:0007669"/>
    <property type="project" value="TreeGrafter"/>
</dbReference>
<accession>A0A267ERY8</accession>
<dbReference type="Gene3D" id="2.60.120.780">
    <property type="entry name" value="PINIT domain"/>
    <property type="match status" value="1"/>
</dbReference>
<evidence type="ECO:0000256" key="3">
    <source>
        <dbReference type="ARBA" id="ARBA00022679"/>
    </source>
</evidence>
<dbReference type="GO" id="GO:0003712">
    <property type="term" value="F:transcription coregulator activity"/>
    <property type="evidence" value="ECO:0007669"/>
    <property type="project" value="TreeGrafter"/>
</dbReference>
<dbReference type="InterPro" id="IPR038654">
    <property type="entry name" value="PINIT_sf"/>
</dbReference>
<evidence type="ECO:0000313" key="12">
    <source>
        <dbReference type="EMBL" id="PAA64313.1"/>
    </source>
</evidence>
<keyword evidence="4" id="KW-0479">Metal-binding</keyword>
<dbReference type="InterPro" id="IPR023321">
    <property type="entry name" value="PINIT"/>
</dbReference>
<proteinExistence type="inferred from homology"/>
<keyword evidence="13" id="KW-1185">Reference proteome</keyword>
<evidence type="ECO:0008006" key="14">
    <source>
        <dbReference type="Google" id="ProtNLM"/>
    </source>
</evidence>
<evidence type="ECO:0000259" key="11">
    <source>
        <dbReference type="PROSITE" id="PS51466"/>
    </source>
</evidence>
<keyword evidence="3" id="KW-0808">Transferase</keyword>
<dbReference type="InterPro" id="IPR013083">
    <property type="entry name" value="Znf_RING/FYVE/PHD"/>
</dbReference>
<feature type="domain" description="SP-RING-type" evidence="10">
    <location>
        <begin position="256"/>
        <end position="338"/>
    </location>
</feature>
<name>A0A267ERY8_9PLAT</name>
<evidence type="ECO:0000256" key="4">
    <source>
        <dbReference type="ARBA" id="ARBA00022723"/>
    </source>
</evidence>
<dbReference type="Pfam" id="PF02891">
    <property type="entry name" value="zf-MIZ"/>
    <property type="match status" value="1"/>
</dbReference>
<feature type="non-terminal residue" evidence="12">
    <location>
        <position position="1"/>
    </location>
</feature>
<dbReference type="Proteomes" id="UP000215902">
    <property type="component" value="Unassembled WGS sequence"/>
</dbReference>
<evidence type="ECO:0000313" key="13">
    <source>
        <dbReference type="Proteomes" id="UP000215902"/>
    </source>
</evidence>
<keyword evidence="6" id="KW-0833">Ubl conjugation pathway</keyword>
<dbReference type="GO" id="GO:0006357">
    <property type="term" value="P:regulation of transcription by RNA polymerase II"/>
    <property type="evidence" value="ECO:0007669"/>
    <property type="project" value="TreeGrafter"/>
</dbReference>
<dbReference type="UniPathway" id="UPA00886"/>
<evidence type="ECO:0000256" key="8">
    <source>
        <dbReference type="PROSITE-ProRule" id="PRU00452"/>
    </source>
</evidence>
<dbReference type="GO" id="GO:0016925">
    <property type="term" value="P:protein sumoylation"/>
    <property type="evidence" value="ECO:0007669"/>
    <property type="project" value="UniProtKB-UniPathway"/>
</dbReference>
<evidence type="ECO:0000259" key="10">
    <source>
        <dbReference type="PROSITE" id="PS51044"/>
    </source>
</evidence>
<dbReference type="PROSITE" id="PS51044">
    <property type="entry name" value="ZF_SP_RING"/>
    <property type="match status" value="1"/>
</dbReference>
<dbReference type="OrthoDB" id="6287158at2759"/>
<evidence type="ECO:0000256" key="2">
    <source>
        <dbReference type="ARBA" id="ARBA00005383"/>
    </source>
</evidence>
<evidence type="ECO:0000256" key="9">
    <source>
        <dbReference type="SAM" id="MobiDB-lite"/>
    </source>
</evidence>
<keyword evidence="7" id="KW-0862">Zinc</keyword>
<dbReference type="GO" id="GO:0061665">
    <property type="term" value="F:SUMO ligase activity"/>
    <property type="evidence" value="ECO:0007669"/>
    <property type="project" value="TreeGrafter"/>
</dbReference>
<evidence type="ECO:0000256" key="1">
    <source>
        <dbReference type="ARBA" id="ARBA00004718"/>
    </source>
</evidence>
<dbReference type="STRING" id="282301.A0A267ERY8"/>
<dbReference type="GO" id="GO:0008270">
    <property type="term" value="F:zinc ion binding"/>
    <property type="evidence" value="ECO:0007669"/>
    <property type="project" value="UniProtKB-KW"/>
</dbReference>
<feature type="compositionally biased region" description="Basic residues" evidence="9">
    <location>
        <begin position="649"/>
        <end position="668"/>
    </location>
</feature>
<dbReference type="Gene3D" id="3.30.40.10">
    <property type="entry name" value="Zinc/RING finger domain, C3HC4 (zinc finger)"/>
    <property type="match status" value="1"/>
</dbReference>
<evidence type="ECO:0000256" key="7">
    <source>
        <dbReference type="ARBA" id="ARBA00022833"/>
    </source>
</evidence>
<dbReference type="PROSITE" id="PS51466">
    <property type="entry name" value="PINIT"/>
    <property type="match status" value="1"/>
</dbReference>
<keyword evidence="5 8" id="KW-0863">Zinc-finger</keyword>
<feature type="domain" description="PINIT" evidence="11">
    <location>
        <begin position="80"/>
        <end position="234"/>
    </location>
</feature>
<dbReference type="InterPro" id="IPR004181">
    <property type="entry name" value="Znf_MIZ"/>
</dbReference>
<dbReference type="Pfam" id="PF14324">
    <property type="entry name" value="PINIT"/>
    <property type="match status" value="1"/>
</dbReference>
<comment type="caution">
    <text evidence="12">The sequence shown here is derived from an EMBL/GenBank/DDBJ whole genome shotgun (WGS) entry which is preliminary data.</text>
</comment>
<dbReference type="CDD" id="cd16650">
    <property type="entry name" value="SP-RING_PIAS-like"/>
    <property type="match status" value="1"/>
</dbReference>
<reference evidence="12 13" key="1">
    <citation type="submission" date="2017-06" db="EMBL/GenBank/DDBJ databases">
        <title>A platform for efficient transgenesis in Macrostomum lignano, a flatworm model organism for stem cell research.</title>
        <authorList>
            <person name="Berezikov E."/>
        </authorList>
    </citation>
    <scope>NUCLEOTIDE SEQUENCE [LARGE SCALE GENOMIC DNA]</scope>
    <source>
        <strain evidence="12">DV1</strain>
        <tissue evidence="12">Whole organism</tissue>
    </source>
</reference>
<feature type="compositionally biased region" description="Acidic residues" evidence="9">
    <location>
        <begin position="765"/>
        <end position="776"/>
    </location>
</feature>
<comment type="similarity">
    <text evidence="2">Belongs to the PIAS family.</text>
</comment>
<protein>
    <recommendedName>
        <fullName evidence="14">SP-RING-type domain-containing protein</fullName>
    </recommendedName>
</protein>
<feature type="region of interest" description="Disordered" evidence="9">
    <location>
        <begin position="395"/>
        <end position="420"/>
    </location>
</feature>
<dbReference type="AlphaFoldDB" id="A0A267ERY8"/>
<feature type="region of interest" description="Disordered" evidence="9">
    <location>
        <begin position="605"/>
        <end position="776"/>
    </location>
</feature>
<gene>
    <name evidence="12" type="ORF">BOX15_Mlig030818g1</name>
</gene>
<dbReference type="PANTHER" id="PTHR10782">
    <property type="entry name" value="ZINC FINGER MIZ DOMAIN-CONTAINING PROTEIN"/>
    <property type="match status" value="1"/>
</dbReference>
<comment type="pathway">
    <text evidence="1">Protein modification; protein sumoylation.</text>
</comment>
<feature type="compositionally biased region" description="Low complexity" evidence="9">
    <location>
        <begin position="609"/>
        <end position="623"/>
    </location>
</feature>